<comment type="caution">
    <text evidence="5">The sequence shown here is derived from an EMBL/GenBank/DDBJ whole genome shotgun (WGS) entry which is preliminary data.</text>
</comment>
<feature type="domain" description="Band 7" evidence="4">
    <location>
        <begin position="45"/>
        <end position="202"/>
    </location>
</feature>
<sequence length="306" mass="32380">MINPLPGIVFAVLAGLGWLLFGGTIAQSGGVLYAGWLLASGLAASSLRLAAQWEKALVFRLGRFRSTRGPGIFTVMPLLDSVRLVDTRILTLAIPMQQAITKDNVPVSLDGVIFLKVENPADAIIRVQDFMHAIRQYAQTALRDVIGSITLDEILADREGVGKRSGQMVDQEIVGWGLQVAAIRIQDLILPEDLKKVMARQASAEREKRANITKSEGDRLAAENLAAAASTMATSPGALQLRTLQTLDSLGTSTSNTVVLAVPVEVMQAIQALPGLASVLGPKALEAPAAPASPAPAKATAREHKA</sequence>
<dbReference type="Gene3D" id="3.30.479.30">
    <property type="entry name" value="Band 7 domain"/>
    <property type="match status" value="1"/>
</dbReference>
<dbReference type="FunFam" id="3.30.479.30:FF:000004">
    <property type="entry name" value="Putative membrane protease family, stomatin"/>
    <property type="match status" value="1"/>
</dbReference>
<dbReference type="InterPro" id="IPR036013">
    <property type="entry name" value="Band_7/SPFH_dom_sf"/>
</dbReference>
<dbReference type="InterPro" id="IPR001107">
    <property type="entry name" value="Band_7"/>
</dbReference>
<keyword evidence="3" id="KW-0472">Membrane</keyword>
<name>A0A931PWL4_FIMGI</name>
<dbReference type="EMBL" id="JACOSL010000039">
    <property type="protein sequence ID" value="MBI1756766.1"/>
    <property type="molecule type" value="Genomic_DNA"/>
</dbReference>
<evidence type="ECO:0000256" key="1">
    <source>
        <dbReference type="ARBA" id="ARBA00008164"/>
    </source>
</evidence>
<evidence type="ECO:0000259" key="4">
    <source>
        <dbReference type="SMART" id="SM00244"/>
    </source>
</evidence>
<evidence type="ECO:0000313" key="6">
    <source>
        <dbReference type="Proteomes" id="UP000727962"/>
    </source>
</evidence>
<keyword evidence="3" id="KW-0812">Transmembrane</keyword>
<protein>
    <submittedName>
        <fullName evidence="5">Slipin family protein</fullName>
    </submittedName>
</protein>
<dbReference type="InterPro" id="IPR043202">
    <property type="entry name" value="Band-7_stomatin-like"/>
</dbReference>
<proteinExistence type="inferred from homology"/>
<feature type="transmembrane region" description="Helical" evidence="3">
    <location>
        <begin position="32"/>
        <end position="51"/>
    </location>
</feature>
<feature type="transmembrane region" description="Helical" evidence="3">
    <location>
        <begin position="7"/>
        <end position="26"/>
    </location>
</feature>
<dbReference type="GO" id="GO:0098552">
    <property type="term" value="C:side of membrane"/>
    <property type="evidence" value="ECO:0007669"/>
    <property type="project" value="UniProtKB-ARBA"/>
</dbReference>
<dbReference type="Gene3D" id="6.10.250.2090">
    <property type="match status" value="1"/>
</dbReference>
<dbReference type="SMART" id="SM00244">
    <property type="entry name" value="PHB"/>
    <property type="match status" value="1"/>
</dbReference>
<dbReference type="PRINTS" id="PR00721">
    <property type="entry name" value="STOMATIN"/>
</dbReference>
<evidence type="ECO:0000256" key="3">
    <source>
        <dbReference type="SAM" id="Phobius"/>
    </source>
</evidence>
<dbReference type="AlphaFoldDB" id="A0A931PWL4"/>
<evidence type="ECO:0000313" key="5">
    <source>
        <dbReference type="EMBL" id="MBI1756766.1"/>
    </source>
</evidence>
<dbReference type="SUPFAM" id="SSF117892">
    <property type="entry name" value="Band 7/SPFH domain"/>
    <property type="match status" value="1"/>
</dbReference>
<dbReference type="InterPro" id="IPR001972">
    <property type="entry name" value="Stomatin_HflK_fam"/>
</dbReference>
<evidence type="ECO:0000256" key="2">
    <source>
        <dbReference type="SAM" id="MobiDB-lite"/>
    </source>
</evidence>
<dbReference type="GO" id="GO:0005886">
    <property type="term" value="C:plasma membrane"/>
    <property type="evidence" value="ECO:0007669"/>
    <property type="project" value="InterPro"/>
</dbReference>
<comment type="similarity">
    <text evidence="1">Belongs to the band 7/mec-2 family.</text>
</comment>
<dbReference type="Pfam" id="PF01145">
    <property type="entry name" value="Band_7"/>
    <property type="match status" value="1"/>
</dbReference>
<organism evidence="5 6">
    <name type="scientific">Fimbriimonas ginsengisoli</name>
    <dbReference type="NCBI Taxonomy" id="1005039"/>
    <lineage>
        <taxon>Bacteria</taxon>
        <taxon>Bacillati</taxon>
        <taxon>Armatimonadota</taxon>
        <taxon>Fimbriimonadia</taxon>
        <taxon>Fimbriimonadales</taxon>
        <taxon>Fimbriimonadaceae</taxon>
        <taxon>Fimbriimonas</taxon>
    </lineage>
</organism>
<reference evidence="5" key="1">
    <citation type="submission" date="2020-07" db="EMBL/GenBank/DDBJ databases">
        <title>Huge and variable diversity of episymbiotic CPR bacteria and DPANN archaea in groundwater ecosystems.</title>
        <authorList>
            <person name="He C.Y."/>
            <person name="Keren R."/>
            <person name="Whittaker M."/>
            <person name="Farag I.F."/>
            <person name="Doudna J."/>
            <person name="Cate J.H.D."/>
            <person name="Banfield J.F."/>
        </authorList>
    </citation>
    <scope>NUCLEOTIDE SEQUENCE</scope>
    <source>
        <strain evidence="5">NC_groundwater_17_Pr7_B-0.1um_64_12</strain>
    </source>
</reference>
<dbReference type="PANTHER" id="PTHR10264:SF19">
    <property type="entry name" value="AT06885P-RELATED"/>
    <property type="match status" value="1"/>
</dbReference>
<gene>
    <name evidence="5" type="ORF">HYR64_06630</name>
</gene>
<accession>A0A931PWL4</accession>
<dbReference type="PANTHER" id="PTHR10264">
    <property type="entry name" value="BAND 7 PROTEIN-RELATED"/>
    <property type="match status" value="1"/>
</dbReference>
<dbReference type="Proteomes" id="UP000727962">
    <property type="component" value="Unassembled WGS sequence"/>
</dbReference>
<feature type="compositionally biased region" description="Low complexity" evidence="2">
    <location>
        <begin position="287"/>
        <end position="299"/>
    </location>
</feature>
<keyword evidence="3" id="KW-1133">Transmembrane helix</keyword>
<feature type="region of interest" description="Disordered" evidence="2">
    <location>
        <begin position="287"/>
        <end position="306"/>
    </location>
</feature>